<dbReference type="Gene3D" id="2.170.16.10">
    <property type="entry name" value="Hedgehog/Intein (Hint) domain"/>
    <property type="match status" value="1"/>
</dbReference>
<sequence length="370" mass="39915">MGASNTPLFDLVELSSLNTNATFTTAAGGGGDIIGLVDNATYTDGDASNSATEIQELNETFSGNGGTLTIDGVDYNIQLVVPDGSFNDVTVTYDGGGSSADLSGNGLTSEIVFIIASPVGGGSDRYFAAIDDTVGDLPDISSIQIRNLDWSPSGDDVMINLDQDNIVTICFAEGTRILTPTGERKVERLNHGDQVITQDHGPQRIRWIGASTRTRSPALQPIRIAANALGPGIPHRPLFVSPQHRMLVRSAIAQRMTGKREVLIAAKKLTDMRGIHQDTRPGQIRYFHILCDAHEVIFAEGAPAETLLPGPQVRELLGSELWEELATIYPQIAVSLTQPDPLRPVLRGHQKDSLTRRHRKNRLPLVEATP</sequence>
<protein>
    <recommendedName>
        <fullName evidence="2">Hedgehog/Intein (Hint) domain-containing protein</fullName>
    </recommendedName>
</protein>
<dbReference type="InterPro" id="IPR036844">
    <property type="entry name" value="Hint_dom_sf"/>
</dbReference>
<dbReference type="Pfam" id="PF13403">
    <property type="entry name" value="Hint_2"/>
    <property type="match status" value="1"/>
</dbReference>
<dbReference type="AlphaFoldDB" id="A0A238J8B3"/>
<organism evidence="3 4">
    <name type="scientific">Pelagimonas phthalicica</name>
    <dbReference type="NCBI Taxonomy" id="1037362"/>
    <lineage>
        <taxon>Bacteria</taxon>
        <taxon>Pseudomonadati</taxon>
        <taxon>Pseudomonadota</taxon>
        <taxon>Alphaproteobacteria</taxon>
        <taxon>Rhodobacterales</taxon>
        <taxon>Roseobacteraceae</taxon>
        <taxon>Pelagimonas</taxon>
    </lineage>
</organism>
<dbReference type="Proteomes" id="UP000225972">
    <property type="component" value="Unassembled WGS sequence"/>
</dbReference>
<feature type="region of interest" description="Disordered" evidence="1">
    <location>
        <begin position="343"/>
        <end position="370"/>
    </location>
</feature>
<proteinExistence type="predicted"/>
<gene>
    <name evidence="3" type="ORF">TRP8649_01062</name>
</gene>
<dbReference type="PROSITE" id="PS50817">
    <property type="entry name" value="INTEIN_N_TER"/>
    <property type="match status" value="1"/>
</dbReference>
<evidence type="ECO:0000256" key="1">
    <source>
        <dbReference type="SAM" id="MobiDB-lite"/>
    </source>
</evidence>
<name>A0A238J8B3_9RHOB</name>
<evidence type="ECO:0000259" key="2">
    <source>
        <dbReference type="Pfam" id="PF13403"/>
    </source>
</evidence>
<evidence type="ECO:0000313" key="4">
    <source>
        <dbReference type="Proteomes" id="UP000225972"/>
    </source>
</evidence>
<evidence type="ECO:0000313" key="3">
    <source>
        <dbReference type="EMBL" id="SMX26961.1"/>
    </source>
</evidence>
<dbReference type="EMBL" id="FXXP01000001">
    <property type="protein sequence ID" value="SMX26961.1"/>
    <property type="molecule type" value="Genomic_DNA"/>
</dbReference>
<dbReference type="GO" id="GO:0016539">
    <property type="term" value="P:intein-mediated protein splicing"/>
    <property type="evidence" value="ECO:0007669"/>
    <property type="project" value="InterPro"/>
</dbReference>
<dbReference type="InterPro" id="IPR028992">
    <property type="entry name" value="Hedgehog/Intein_dom"/>
</dbReference>
<accession>A0A238J8B3</accession>
<dbReference type="OrthoDB" id="6305173at2"/>
<dbReference type="InterPro" id="IPR006141">
    <property type="entry name" value="Intein_N"/>
</dbReference>
<keyword evidence="4" id="KW-1185">Reference proteome</keyword>
<feature type="domain" description="Hedgehog/Intein (Hint)" evidence="2">
    <location>
        <begin position="169"/>
        <end position="310"/>
    </location>
</feature>
<dbReference type="SUPFAM" id="SSF51294">
    <property type="entry name" value="Hedgehog/intein (Hint) domain"/>
    <property type="match status" value="1"/>
</dbReference>
<reference evidence="4" key="1">
    <citation type="submission" date="2017-05" db="EMBL/GenBank/DDBJ databases">
        <authorList>
            <person name="Rodrigo-Torres L."/>
            <person name="Arahal R. D."/>
            <person name="Lucena T."/>
        </authorList>
    </citation>
    <scope>NUCLEOTIDE SEQUENCE [LARGE SCALE GENOMIC DNA]</scope>
    <source>
        <strain evidence="4">CECT 8649</strain>
    </source>
</reference>
<dbReference type="RefSeq" id="WP_099243163.1">
    <property type="nucleotide sequence ID" value="NZ_FXXP01000001.1"/>
</dbReference>